<accession>A0A9W6YGG8</accession>
<comment type="caution">
    <text evidence="1">The sequence shown here is derived from an EMBL/GenBank/DDBJ whole genome shotgun (WGS) entry which is preliminary data.</text>
</comment>
<evidence type="ECO:0000313" key="2">
    <source>
        <dbReference type="Proteomes" id="UP001165121"/>
    </source>
</evidence>
<dbReference type="PANTHER" id="PTHR11439">
    <property type="entry name" value="GAG-POL-RELATED RETROTRANSPOSON"/>
    <property type="match status" value="1"/>
</dbReference>
<protein>
    <submittedName>
        <fullName evidence="1">Unnamed protein product</fullName>
    </submittedName>
</protein>
<proteinExistence type="predicted"/>
<organism evidence="1 2">
    <name type="scientific">Phytophthora fragariaefolia</name>
    <dbReference type="NCBI Taxonomy" id="1490495"/>
    <lineage>
        <taxon>Eukaryota</taxon>
        <taxon>Sar</taxon>
        <taxon>Stramenopiles</taxon>
        <taxon>Oomycota</taxon>
        <taxon>Peronosporomycetes</taxon>
        <taxon>Peronosporales</taxon>
        <taxon>Peronosporaceae</taxon>
        <taxon>Phytophthora</taxon>
    </lineage>
</organism>
<reference evidence="1" key="1">
    <citation type="submission" date="2023-04" db="EMBL/GenBank/DDBJ databases">
        <title>Phytophthora fragariaefolia NBRC 109709.</title>
        <authorList>
            <person name="Ichikawa N."/>
            <person name="Sato H."/>
            <person name="Tonouchi N."/>
        </authorList>
    </citation>
    <scope>NUCLEOTIDE SEQUENCE</scope>
    <source>
        <strain evidence="1">NBRC 109709</strain>
    </source>
</reference>
<dbReference type="OrthoDB" id="125808at2759"/>
<evidence type="ECO:0000313" key="1">
    <source>
        <dbReference type="EMBL" id="GMF70217.1"/>
    </source>
</evidence>
<keyword evidence="2" id="KW-1185">Reference proteome</keyword>
<gene>
    <name evidence="1" type="ORF">Pfra01_002852800</name>
</gene>
<dbReference type="Proteomes" id="UP001165121">
    <property type="component" value="Unassembled WGS sequence"/>
</dbReference>
<name>A0A9W6YGG8_9STRA</name>
<dbReference type="EMBL" id="BSXT01009152">
    <property type="protein sequence ID" value="GMF70217.1"/>
    <property type="molecule type" value="Genomic_DNA"/>
</dbReference>
<dbReference type="AlphaFoldDB" id="A0A9W6YGG8"/>
<dbReference type="PANTHER" id="PTHR11439:SF467">
    <property type="entry name" value="INTEGRASE CATALYTIC DOMAIN-CONTAINING PROTEIN"/>
    <property type="match status" value="1"/>
</dbReference>
<sequence length="242" mass="27129">MELTWSKAGDMLTIGQQKYTATVVKRFASSDDKSRPRTPMDSNFQHQVADDMQTIGESIRPAVGSLLYASTVSRPDLTTAVRLIAQETEQPTRTVQAAIGRVLGYLARTADMGMVYRRSTKRELQLEVYCDAVFACERERKSSTGFVVFLNGCCISWGQRNSRLSRCRLPNRSMWFWHTELRGALDSNSYCSSWDLTSARCWSMRATRLLCSGATHPGNLHISATCTNGYIQVGHMQCGHHA</sequence>